<comment type="caution">
    <text evidence="1">The sequence shown here is derived from an EMBL/GenBank/DDBJ whole genome shotgun (WGS) entry which is preliminary data.</text>
</comment>
<dbReference type="Proteomes" id="UP001060085">
    <property type="component" value="Linkage Group LG04"/>
</dbReference>
<reference evidence="2" key="1">
    <citation type="journal article" date="2023" name="Nat. Plants">
        <title>Single-cell RNA sequencing provides a high-resolution roadmap for understanding the multicellular compartmentation of specialized metabolism.</title>
        <authorList>
            <person name="Sun S."/>
            <person name="Shen X."/>
            <person name="Li Y."/>
            <person name="Li Y."/>
            <person name="Wang S."/>
            <person name="Li R."/>
            <person name="Zhang H."/>
            <person name="Shen G."/>
            <person name="Guo B."/>
            <person name="Wei J."/>
            <person name="Xu J."/>
            <person name="St-Pierre B."/>
            <person name="Chen S."/>
            <person name="Sun C."/>
        </authorList>
    </citation>
    <scope>NUCLEOTIDE SEQUENCE [LARGE SCALE GENOMIC DNA]</scope>
</reference>
<dbReference type="EMBL" id="CM044704">
    <property type="protein sequence ID" value="KAI5667834.1"/>
    <property type="molecule type" value="Genomic_DNA"/>
</dbReference>
<protein>
    <submittedName>
        <fullName evidence="1">Uncharacterized protein</fullName>
    </submittedName>
</protein>
<proteinExistence type="predicted"/>
<organism evidence="1 2">
    <name type="scientific">Catharanthus roseus</name>
    <name type="common">Madagascar periwinkle</name>
    <name type="synonym">Vinca rosea</name>
    <dbReference type="NCBI Taxonomy" id="4058"/>
    <lineage>
        <taxon>Eukaryota</taxon>
        <taxon>Viridiplantae</taxon>
        <taxon>Streptophyta</taxon>
        <taxon>Embryophyta</taxon>
        <taxon>Tracheophyta</taxon>
        <taxon>Spermatophyta</taxon>
        <taxon>Magnoliopsida</taxon>
        <taxon>eudicotyledons</taxon>
        <taxon>Gunneridae</taxon>
        <taxon>Pentapetalae</taxon>
        <taxon>asterids</taxon>
        <taxon>lamiids</taxon>
        <taxon>Gentianales</taxon>
        <taxon>Apocynaceae</taxon>
        <taxon>Rauvolfioideae</taxon>
        <taxon>Vinceae</taxon>
        <taxon>Catharanthinae</taxon>
        <taxon>Catharanthus</taxon>
    </lineage>
</organism>
<keyword evidence="2" id="KW-1185">Reference proteome</keyword>
<name>A0ACC0B5B2_CATRO</name>
<accession>A0ACC0B5B2</accession>
<evidence type="ECO:0000313" key="2">
    <source>
        <dbReference type="Proteomes" id="UP001060085"/>
    </source>
</evidence>
<evidence type="ECO:0000313" key="1">
    <source>
        <dbReference type="EMBL" id="KAI5667834.1"/>
    </source>
</evidence>
<gene>
    <name evidence="1" type="ORF">M9H77_17687</name>
</gene>
<sequence length="234" mass="26666">MGARLFCNRALIWCLAGIDYEMPELGSDGLVLGIRTLSVEPHCCITRRSRAQQATKSCKVVDRITLYARVILETHDRRLLRISNIGFGQSKVDRRAMPITEEGMRLEFDPTGAFEKTLCQSWRRCRNKRAMPITEEGIWSLVGDIEFFLKLTSNCGKFRHPRGGKLSPDILDLLKLLAYQLALSSKLTGIHDVFHVPQLKKYQPALDYALTDSLPIYMHRILALDLHPDYYGGE</sequence>